<evidence type="ECO:0000259" key="2">
    <source>
        <dbReference type="Pfam" id="PF03732"/>
    </source>
</evidence>
<sequence length="323" mass="37245">MGRGQGSVGQDPRIQLLTMDDSRAVRRDPIHHVTSRRYPWVVTNLDMATRRAYARSNVRENVEQKSIPQDPKVLVDPLTEQVTNAELRAAFQVLAQAMTAYANREVAILVNLNVDTATSRMGDFTRMNTLEFHNNKVEGDPQEFTDEVYKVLMIMERRKYVGPLDWEKFKATFLDRFFPLEIREAKVLGFINLHQGSVSVREYDLKFTQLSKYAPTMVVDSRTRMSKFVSGVSEMVVKKCRTTMLINEMDISCLIVHAQQIEEEKLKEKSRETKRAITCDGNFSHSRSERHGRPRLRQKFFGQGSSNVPPEFNKDRVSNPKPQ</sequence>
<reference evidence="3" key="1">
    <citation type="submission" date="2023-08" db="EMBL/GenBank/DDBJ databases">
        <title>A de novo genome assembly of Solanum verrucosum Schlechtendal, a Mexican diploid species geographically isolated from the other diploid A-genome species in potato relatives.</title>
        <authorList>
            <person name="Hosaka K."/>
        </authorList>
    </citation>
    <scope>NUCLEOTIDE SEQUENCE</scope>
    <source>
        <tissue evidence="3">Young leaves</tissue>
    </source>
</reference>
<evidence type="ECO:0000256" key="1">
    <source>
        <dbReference type="SAM" id="MobiDB-lite"/>
    </source>
</evidence>
<name>A0AAF0QID8_SOLVR</name>
<dbReference type="AlphaFoldDB" id="A0AAF0QID8"/>
<feature type="compositionally biased region" description="Basic and acidic residues" evidence="1">
    <location>
        <begin position="312"/>
        <end position="323"/>
    </location>
</feature>
<feature type="region of interest" description="Disordered" evidence="1">
    <location>
        <begin position="280"/>
        <end position="323"/>
    </location>
</feature>
<protein>
    <recommendedName>
        <fullName evidence="2">Retrotransposon gag domain-containing protein</fullName>
    </recommendedName>
</protein>
<dbReference type="InterPro" id="IPR005162">
    <property type="entry name" value="Retrotrans_gag_dom"/>
</dbReference>
<evidence type="ECO:0000313" key="3">
    <source>
        <dbReference type="EMBL" id="WMV24299.1"/>
    </source>
</evidence>
<keyword evidence="4" id="KW-1185">Reference proteome</keyword>
<dbReference type="Proteomes" id="UP001234989">
    <property type="component" value="Chromosome 4"/>
</dbReference>
<gene>
    <name evidence="3" type="ORF">MTR67_017684</name>
</gene>
<dbReference type="Pfam" id="PF03732">
    <property type="entry name" value="Retrotrans_gag"/>
    <property type="match status" value="1"/>
</dbReference>
<feature type="domain" description="Retrotransposon gag" evidence="2">
    <location>
        <begin position="163"/>
        <end position="233"/>
    </location>
</feature>
<organism evidence="3 4">
    <name type="scientific">Solanum verrucosum</name>
    <dbReference type="NCBI Taxonomy" id="315347"/>
    <lineage>
        <taxon>Eukaryota</taxon>
        <taxon>Viridiplantae</taxon>
        <taxon>Streptophyta</taxon>
        <taxon>Embryophyta</taxon>
        <taxon>Tracheophyta</taxon>
        <taxon>Spermatophyta</taxon>
        <taxon>Magnoliopsida</taxon>
        <taxon>eudicotyledons</taxon>
        <taxon>Gunneridae</taxon>
        <taxon>Pentapetalae</taxon>
        <taxon>asterids</taxon>
        <taxon>lamiids</taxon>
        <taxon>Solanales</taxon>
        <taxon>Solanaceae</taxon>
        <taxon>Solanoideae</taxon>
        <taxon>Solaneae</taxon>
        <taxon>Solanum</taxon>
    </lineage>
</organism>
<accession>A0AAF0QID8</accession>
<evidence type="ECO:0000313" key="4">
    <source>
        <dbReference type="Proteomes" id="UP001234989"/>
    </source>
</evidence>
<proteinExistence type="predicted"/>
<dbReference type="EMBL" id="CP133615">
    <property type="protein sequence ID" value="WMV24299.1"/>
    <property type="molecule type" value="Genomic_DNA"/>
</dbReference>